<keyword evidence="2" id="KW-0479">Metal-binding</keyword>
<gene>
    <name evidence="7" type="ORF">KUTeg_009889</name>
</gene>
<organism evidence="7 8">
    <name type="scientific">Tegillarca granosa</name>
    <name type="common">Malaysian cockle</name>
    <name type="synonym">Anadara granosa</name>
    <dbReference type="NCBI Taxonomy" id="220873"/>
    <lineage>
        <taxon>Eukaryota</taxon>
        <taxon>Metazoa</taxon>
        <taxon>Spiralia</taxon>
        <taxon>Lophotrochozoa</taxon>
        <taxon>Mollusca</taxon>
        <taxon>Bivalvia</taxon>
        <taxon>Autobranchia</taxon>
        <taxon>Pteriomorphia</taxon>
        <taxon>Arcoida</taxon>
        <taxon>Arcoidea</taxon>
        <taxon>Arcidae</taxon>
        <taxon>Tegillarca</taxon>
    </lineage>
</organism>
<evidence type="ECO:0000256" key="6">
    <source>
        <dbReference type="SAM" id="MobiDB-lite"/>
    </source>
</evidence>
<evidence type="ECO:0000313" key="7">
    <source>
        <dbReference type="EMBL" id="KAJ8312516.1"/>
    </source>
</evidence>
<keyword evidence="3" id="KW-0863">Zinc-finger</keyword>
<comment type="caution">
    <text evidence="7">The sequence shown here is derived from an EMBL/GenBank/DDBJ whole genome shotgun (WGS) entry which is preliminary data.</text>
</comment>
<dbReference type="EMBL" id="JARBDR010000440">
    <property type="protein sequence ID" value="KAJ8312516.1"/>
    <property type="molecule type" value="Genomic_DNA"/>
</dbReference>
<sequence length="318" mass="35720">MRGSTVSLTRNIWTSDATEGYICLAAHYMTKNWQLEKKLLTTRIMEERHTGVNIAKVISDLTTEFGLQKRPDRTRGRKPEPLDRLTGMHFPDNIPAKEGAKRAQPMTATRKPLDEELKKILEAERYSSQLRQKRNACKVMDQNLTSNSATSFSISAISSSSAASTQSSNIPSVGTASISYTSSAEPEEVISGYTVERSDKGQDVSIYKSRANLKMFVLSVSTNMHAQLEAKITHFDSFSKAATLLFRKIFTEEEYVGKTLTVANGKPSVDQHKLNIIYMFYGSNHNYIGTNNIVKNRFPYLTTAIIRLKLIFNVVSKR</sequence>
<evidence type="ECO:0000256" key="5">
    <source>
        <dbReference type="ARBA" id="ARBA00023242"/>
    </source>
</evidence>
<dbReference type="InterPro" id="IPR052035">
    <property type="entry name" value="ZnF_BED_domain_contain"/>
</dbReference>
<keyword evidence="4" id="KW-0862">Zinc</keyword>
<dbReference type="Proteomes" id="UP001217089">
    <property type="component" value="Unassembled WGS sequence"/>
</dbReference>
<dbReference type="PANTHER" id="PTHR46481">
    <property type="entry name" value="ZINC FINGER BED DOMAIN-CONTAINING PROTEIN 4"/>
    <property type="match status" value="1"/>
</dbReference>
<comment type="subcellular location">
    <subcellularLocation>
        <location evidence="1">Nucleus</location>
    </subcellularLocation>
</comment>
<proteinExistence type="predicted"/>
<dbReference type="SUPFAM" id="SSF53098">
    <property type="entry name" value="Ribonuclease H-like"/>
    <property type="match status" value="1"/>
</dbReference>
<evidence type="ECO:0000256" key="3">
    <source>
        <dbReference type="ARBA" id="ARBA00022771"/>
    </source>
</evidence>
<dbReference type="PANTHER" id="PTHR46481:SF10">
    <property type="entry name" value="ZINC FINGER BED DOMAIN-CONTAINING PROTEIN 39"/>
    <property type="match status" value="1"/>
</dbReference>
<evidence type="ECO:0000256" key="4">
    <source>
        <dbReference type="ARBA" id="ARBA00022833"/>
    </source>
</evidence>
<evidence type="ECO:0000313" key="8">
    <source>
        <dbReference type="Proteomes" id="UP001217089"/>
    </source>
</evidence>
<keyword evidence="5" id="KW-0539">Nucleus</keyword>
<evidence type="ECO:0000256" key="2">
    <source>
        <dbReference type="ARBA" id="ARBA00022723"/>
    </source>
</evidence>
<evidence type="ECO:0000256" key="1">
    <source>
        <dbReference type="ARBA" id="ARBA00004123"/>
    </source>
</evidence>
<accession>A0ABQ9F570</accession>
<keyword evidence="8" id="KW-1185">Reference proteome</keyword>
<protein>
    <recommendedName>
        <fullName evidence="9">BEN domain-containing protein</fullName>
    </recommendedName>
</protein>
<evidence type="ECO:0008006" key="9">
    <source>
        <dbReference type="Google" id="ProtNLM"/>
    </source>
</evidence>
<feature type="compositionally biased region" description="Basic and acidic residues" evidence="6">
    <location>
        <begin position="70"/>
        <end position="83"/>
    </location>
</feature>
<reference evidence="7 8" key="1">
    <citation type="submission" date="2022-12" db="EMBL/GenBank/DDBJ databases">
        <title>Chromosome-level genome of Tegillarca granosa.</title>
        <authorList>
            <person name="Kim J."/>
        </authorList>
    </citation>
    <scope>NUCLEOTIDE SEQUENCE [LARGE SCALE GENOMIC DNA]</scope>
    <source>
        <strain evidence="7">Teg-2019</strain>
        <tissue evidence="7">Adductor muscle</tissue>
    </source>
</reference>
<name>A0ABQ9F570_TEGGR</name>
<feature type="region of interest" description="Disordered" evidence="6">
    <location>
        <begin position="70"/>
        <end position="109"/>
    </location>
</feature>
<dbReference type="InterPro" id="IPR012337">
    <property type="entry name" value="RNaseH-like_sf"/>
</dbReference>